<organism evidence="2 3">
    <name type="scientific">Cuscuta epithymum</name>
    <dbReference type="NCBI Taxonomy" id="186058"/>
    <lineage>
        <taxon>Eukaryota</taxon>
        <taxon>Viridiplantae</taxon>
        <taxon>Streptophyta</taxon>
        <taxon>Embryophyta</taxon>
        <taxon>Tracheophyta</taxon>
        <taxon>Spermatophyta</taxon>
        <taxon>Magnoliopsida</taxon>
        <taxon>eudicotyledons</taxon>
        <taxon>Gunneridae</taxon>
        <taxon>Pentapetalae</taxon>
        <taxon>asterids</taxon>
        <taxon>lamiids</taxon>
        <taxon>Solanales</taxon>
        <taxon>Convolvulaceae</taxon>
        <taxon>Cuscuteae</taxon>
        <taxon>Cuscuta</taxon>
        <taxon>Cuscuta subgen. Cuscuta</taxon>
    </lineage>
</organism>
<evidence type="ECO:0000313" key="1">
    <source>
        <dbReference type="EMBL" id="CAH9143117.1"/>
    </source>
</evidence>
<sequence length="119" mass="13690">MLRFWEIPGGIRLIVITTHQIHISPGTHKIIIQPQSSSIITSIKMDMKFEFHKIIHNKIINSNSSYSNIPSIVQNIGYFINNSNLKSQSNNNSYVNSNAQNITQYKILKSQIYIIHNHN</sequence>
<dbReference type="AlphaFoldDB" id="A0AAV0G5V8"/>
<keyword evidence="3" id="KW-1185">Reference proteome</keyword>
<dbReference type="Proteomes" id="UP001152523">
    <property type="component" value="Unassembled WGS sequence"/>
</dbReference>
<protein>
    <submittedName>
        <fullName evidence="2">Uncharacterized protein</fullName>
    </submittedName>
</protein>
<proteinExistence type="predicted"/>
<evidence type="ECO:0000313" key="3">
    <source>
        <dbReference type="Proteomes" id="UP001152523"/>
    </source>
</evidence>
<comment type="caution">
    <text evidence="2">The sequence shown here is derived from an EMBL/GenBank/DDBJ whole genome shotgun (WGS) entry which is preliminary data.</text>
</comment>
<dbReference type="EMBL" id="CAMAPF010001048">
    <property type="protein sequence ID" value="CAH9143118.1"/>
    <property type="molecule type" value="Genomic_DNA"/>
</dbReference>
<accession>A0AAV0G5V8</accession>
<dbReference type="EMBL" id="CAMAPF010001048">
    <property type="protein sequence ID" value="CAH9143117.1"/>
    <property type="molecule type" value="Genomic_DNA"/>
</dbReference>
<evidence type="ECO:0000313" key="2">
    <source>
        <dbReference type="EMBL" id="CAH9143118.1"/>
    </source>
</evidence>
<name>A0AAV0G5V8_9ASTE</name>
<reference evidence="2" key="1">
    <citation type="submission" date="2022-07" db="EMBL/GenBank/DDBJ databases">
        <authorList>
            <person name="Macas J."/>
            <person name="Novak P."/>
            <person name="Neumann P."/>
        </authorList>
    </citation>
    <scope>NUCLEOTIDE SEQUENCE</scope>
</reference>
<gene>
    <name evidence="1" type="ORF">CEPIT_LOCUS40419</name>
    <name evidence="2" type="ORF">CEPIT_LOCUS40420</name>
</gene>